<protein>
    <submittedName>
        <fullName evidence="2">Uncharacterized protein</fullName>
    </submittedName>
</protein>
<keyword evidence="3" id="KW-1185">Reference proteome</keyword>
<dbReference type="OMA" id="FPRAFVI"/>
<accession>A0A0U1LSW7</accession>
<feature type="compositionally biased region" description="Low complexity" evidence="1">
    <location>
        <begin position="335"/>
        <end position="354"/>
    </location>
</feature>
<dbReference type="EMBL" id="CVMT01000002">
    <property type="protein sequence ID" value="CRG85875.1"/>
    <property type="molecule type" value="Genomic_DNA"/>
</dbReference>
<evidence type="ECO:0000256" key="1">
    <source>
        <dbReference type="SAM" id="MobiDB-lite"/>
    </source>
</evidence>
<name>A0A0U1LSW7_TALIS</name>
<dbReference type="Proteomes" id="UP000054383">
    <property type="component" value="Unassembled WGS sequence"/>
</dbReference>
<organism evidence="2 3">
    <name type="scientific">Talaromyces islandicus</name>
    <name type="common">Penicillium islandicum</name>
    <dbReference type="NCBI Taxonomy" id="28573"/>
    <lineage>
        <taxon>Eukaryota</taxon>
        <taxon>Fungi</taxon>
        <taxon>Dikarya</taxon>
        <taxon>Ascomycota</taxon>
        <taxon>Pezizomycotina</taxon>
        <taxon>Eurotiomycetes</taxon>
        <taxon>Eurotiomycetidae</taxon>
        <taxon>Eurotiales</taxon>
        <taxon>Trichocomaceae</taxon>
        <taxon>Talaromyces</taxon>
        <taxon>Talaromyces sect. Islandici</taxon>
    </lineage>
</organism>
<evidence type="ECO:0000313" key="3">
    <source>
        <dbReference type="Proteomes" id="UP000054383"/>
    </source>
</evidence>
<evidence type="ECO:0000313" key="2">
    <source>
        <dbReference type="EMBL" id="CRG85875.1"/>
    </source>
</evidence>
<dbReference type="OrthoDB" id="4344093at2759"/>
<sequence>MTSSHDVYSTQPAFPFLASSLLAPFDMRKATNNRDQHNHQTASYSSLSSSSAPTAGRSSWDLKPAFDEVCGLSTYRNESRFLFRCGNTIGFSYLKEWNTVNPDMGRDLLGQIPKRLLANYLLGLHNQPAAAAAARKSPRVYIIRPSHSSTFSPDSLLEAVLEAAAATTTATSRQAESVAALSRDQAIDLLDHVELLTIHDFAAATRAISQVSGTLYAMQQQHHRGHASPNQNDPRSHENDDDDDDEEHTTKQLPPSTVLFVIEGLDAMAENVIRNSDALRGSAVLTPALRTLTYLSRSYSSFLGIVLVHTTGLGPPPPPPSQPPPGLSASQRSQNDNGNVNRPRNNNNNNNNNNMKSAGGLYSVFSRQNDDADEPVPLLHTLLARTMDQAIDIHLLFQLRKNQALVEVVKDRTGDGLGKWCVWN</sequence>
<feature type="region of interest" description="Disordered" evidence="1">
    <location>
        <begin position="218"/>
        <end position="257"/>
    </location>
</feature>
<dbReference type="STRING" id="28573.A0A0U1LSW7"/>
<gene>
    <name evidence="2" type="ORF">PISL3812_02879</name>
</gene>
<dbReference type="AlphaFoldDB" id="A0A0U1LSW7"/>
<proteinExistence type="predicted"/>
<reference evidence="2 3" key="1">
    <citation type="submission" date="2015-04" db="EMBL/GenBank/DDBJ databases">
        <authorList>
            <person name="Syromyatnikov M.Y."/>
            <person name="Popov V.N."/>
        </authorList>
    </citation>
    <scope>NUCLEOTIDE SEQUENCE [LARGE SCALE GENOMIC DNA]</scope>
    <source>
        <strain evidence="2">WF-38-12</strain>
    </source>
</reference>
<feature type="compositionally biased region" description="Pro residues" evidence="1">
    <location>
        <begin position="314"/>
        <end position="326"/>
    </location>
</feature>
<feature type="region of interest" description="Disordered" evidence="1">
    <location>
        <begin position="313"/>
        <end position="359"/>
    </location>
</feature>